<name>A0ABY4CJQ9_9BACL</name>
<keyword evidence="5 11" id="KW-0032">Aminotransferase</keyword>
<comment type="cofactor">
    <cofactor evidence="1 11">
        <name>pyridoxal 5'-phosphate</name>
        <dbReference type="ChEBI" id="CHEBI:597326"/>
    </cofactor>
</comment>
<evidence type="ECO:0000256" key="4">
    <source>
        <dbReference type="ARBA" id="ARBA00011738"/>
    </source>
</evidence>
<dbReference type="InterPro" id="IPR015424">
    <property type="entry name" value="PyrdxlP-dep_Trfase"/>
</dbReference>
<comment type="similarity">
    <text evidence="3 11">Belongs to the class-II pyridoxal-phosphate-dependent aminotransferase family. Histidinol-phosphate aminotransferase subfamily.</text>
</comment>
<gene>
    <name evidence="11 13" type="primary">hisC</name>
    <name evidence="13" type="ORF">LSG31_20675</name>
</gene>
<evidence type="ECO:0000256" key="3">
    <source>
        <dbReference type="ARBA" id="ARBA00007970"/>
    </source>
</evidence>
<dbReference type="Gene3D" id="3.90.1150.10">
    <property type="entry name" value="Aspartate Aminotransferase, domain 1"/>
    <property type="match status" value="1"/>
</dbReference>
<dbReference type="PANTHER" id="PTHR43643">
    <property type="entry name" value="HISTIDINOL-PHOSPHATE AMINOTRANSFERASE 2"/>
    <property type="match status" value="1"/>
</dbReference>
<dbReference type="InterPro" id="IPR004839">
    <property type="entry name" value="Aminotransferase_I/II_large"/>
</dbReference>
<dbReference type="InterPro" id="IPR050106">
    <property type="entry name" value="HistidinolP_aminotransfase"/>
</dbReference>
<evidence type="ECO:0000256" key="5">
    <source>
        <dbReference type="ARBA" id="ARBA00022576"/>
    </source>
</evidence>
<keyword evidence="8 11" id="KW-0663">Pyridoxal phosphate</keyword>
<dbReference type="RefSeq" id="WP_347436936.1">
    <property type="nucleotide sequence ID" value="NZ_CP089291.1"/>
</dbReference>
<dbReference type="GO" id="GO:0004400">
    <property type="term" value="F:histidinol-phosphate transaminase activity"/>
    <property type="evidence" value="ECO:0007669"/>
    <property type="project" value="UniProtKB-EC"/>
</dbReference>
<comment type="subunit">
    <text evidence="4 11">Homodimer.</text>
</comment>
<evidence type="ECO:0000256" key="7">
    <source>
        <dbReference type="ARBA" id="ARBA00022679"/>
    </source>
</evidence>
<evidence type="ECO:0000256" key="1">
    <source>
        <dbReference type="ARBA" id="ARBA00001933"/>
    </source>
</evidence>
<evidence type="ECO:0000256" key="9">
    <source>
        <dbReference type="ARBA" id="ARBA00023102"/>
    </source>
</evidence>
<comment type="catalytic activity">
    <reaction evidence="10 11">
        <text>L-histidinol phosphate + 2-oxoglutarate = 3-(imidazol-4-yl)-2-oxopropyl phosphate + L-glutamate</text>
        <dbReference type="Rhea" id="RHEA:23744"/>
        <dbReference type="ChEBI" id="CHEBI:16810"/>
        <dbReference type="ChEBI" id="CHEBI:29985"/>
        <dbReference type="ChEBI" id="CHEBI:57766"/>
        <dbReference type="ChEBI" id="CHEBI:57980"/>
        <dbReference type="EC" id="2.6.1.9"/>
    </reaction>
</comment>
<keyword evidence="14" id="KW-1185">Reference proteome</keyword>
<evidence type="ECO:0000259" key="12">
    <source>
        <dbReference type="Pfam" id="PF00155"/>
    </source>
</evidence>
<evidence type="ECO:0000256" key="8">
    <source>
        <dbReference type="ARBA" id="ARBA00022898"/>
    </source>
</evidence>
<dbReference type="InterPro" id="IPR015422">
    <property type="entry name" value="PyrdxlP-dep_Trfase_small"/>
</dbReference>
<dbReference type="NCBIfam" id="TIGR01141">
    <property type="entry name" value="hisC"/>
    <property type="match status" value="1"/>
</dbReference>
<evidence type="ECO:0000256" key="10">
    <source>
        <dbReference type="ARBA" id="ARBA00047481"/>
    </source>
</evidence>
<evidence type="ECO:0000313" key="14">
    <source>
        <dbReference type="Proteomes" id="UP000830167"/>
    </source>
</evidence>
<reference evidence="13" key="1">
    <citation type="submission" date="2021-12" db="EMBL/GenBank/DDBJ databases">
        <title>Alicyclobacillaceae gen. nov., sp. nov., isolated from chalcocite enrichment system.</title>
        <authorList>
            <person name="Jiang Z."/>
        </authorList>
    </citation>
    <scope>NUCLEOTIDE SEQUENCE</scope>
    <source>
        <strain evidence="13">MYW30-H2</strain>
    </source>
</reference>
<dbReference type="PANTHER" id="PTHR43643:SF6">
    <property type="entry name" value="HISTIDINOL-PHOSPHATE AMINOTRANSFERASE"/>
    <property type="match status" value="1"/>
</dbReference>
<evidence type="ECO:0000313" key="13">
    <source>
        <dbReference type="EMBL" id="UOF90244.1"/>
    </source>
</evidence>
<dbReference type="SUPFAM" id="SSF53383">
    <property type="entry name" value="PLP-dependent transferases"/>
    <property type="match status" value="1"/>
</dbReference>
<dbReference type="Gene3D" id="3.40.640.10">
    <property type="entry name" value="Type I PLP-dependent aspartate aminotransferase-like (Major domain)"/>
    <property type="match status" value="1"/>
</dbReference>
<dbReference type="Proteomes" id="UP000830167">
    <property type="component" value="Chromosome"/>
</dbReference>
<dbReference type="InterPro" id="IPR005861">
    <property type="entry name" value="HisP_aminotrans"/>
</dbReference>
<evidence type="ECO:0000256" key="2">
    <source>
        <dbReference type="ARBA" id="ARBA00005011"/>
    </source>
</evidence>
<dbReference type="EMBL" id="CP089291">
    <property type="protein sequence ID" value="UOF90244.1"/>
    <property type="molecule type" value="Genomic_DNA"/>
</dbReference>
<feature type="modified residue" description="N6-(pyridoxal phosphate)lysine" evidence="11">
    <location>
        <position position="229"/>
    </location>
</feature>
<evidence type="ECO:0000256" key="6">
    <source>
        <dbReference type="ARBA" id="ARBA00022605"/>
    </source>
</evidence>
<keyword evidence="9 11" id="KW-0368">Histidine biosynthesis</keyword>
<accession>A0ABY4CJQ9</accession>
<evidence type="ECO:0000256" key="11">
    <source>
        <dbReference type="HAMAP-Rule" id="MF_01023"/>
    </source>
</evidence>
<dbReference type="InterPro" id="IPR015421">
    <property type="entry name" value="PyrdxlP-dep_Trfase_major"/>
</dbReference>
<organism evidence="13 14">
    <name type="scientific">Fodinisporobacter ferrooxydans</name>
    <dbReference type="NCBI Taxonomy" id="2901836"/>
    <lineage>
        <taxon>Bacteria</taxon>
        <taxon>Bacillati</taxon>
        <taxon>Bacillota</taxon>
        <taxon>Bacilli</taxon>
        <taxon>Bacillales</taxon>
        <taxon>Alicyclobacillaceae</taxon>
        <taxon>Fodinisporobacter</taxon>
    </lineage>
</organism>
<protein>
    <recommendedName>
        <fullName evidence="11">Histidinol-phosphate aminotransferase</fullName>
        <ecNumber evidence="11">2.6.1.9</ecNumber>
    </recommendedName>
    <alternativeName>
        <fullName evidence="11">Imidazole acetol-phosphate transaminase</fullName>
    </alternativeName>
</protein>
<keyword evidence="6 11" id="KW-0028">Amino-acid biosynthesis</keyword>
<keyword evidence="7 11" id="KW-0808">Transferase</keyword>
<proteinExistence type="inferred from homology"/>
<dbReference type="Pfam" id="PF00155">
    <property type="entry name" value="Aminotran_1_2"/>
    <property type="match status" value="1"/>
</dbReference>
<dbReference type="EC" id="2.6.1.9" evidence="11"/>
<feature type="domain" description="Aminotransferase class I/classII large" evidence="12">
    <location>
        <begin position="36"/>
        <end position="362"/>
    </location>
</feature>
<dbReference type="HAMAP" id="MF_01023">
    <property type="entry name" value="HisC_aminotrans_2"/>
    <property type="match status" value="1"/>
</dbReference>
<comment type="pathway">
    <text evidence="2 11">Amino-acid biosynthesis; L-histidine biosynthesis; L-histidine from 5-phospho-alpha-D-ribose 1-diphosphate: step 7/9.</text>
</comment>
<sequence>MSRQILQNVRKNVTKLSPYIPGKPIREVQEEYGLSEVAKLASNENPIGPSKKVQAAIQSVLGELHRYPDGGSTELKRAIAQKHDVTPEHILVGNGSDELIKMLSETFLHPGDEVVMPAPSFSQYVFGTLLMDGSVNYVPLAEGFEYDLDAILRAITPRTKMVYLCTPNNPTGTYIRKEAFAAFMRKLPEGVLIVLDEAYYEYVTAADAVHGLSFVREGYPVVVLHTFSKLYALAGLRVGYLVADPSIVQEINRVREPFNVNTVAQVAAVTALDDTEHVQTSIEVNESGKKQLYSAFERLGLTYIPTQTNFILVDTKRPSKEVFQQLLKVGVIIRSGEPFGLSTWIRVSVGTQEENIRLIEALEQI</sequence>
<dbReference type="CDD" id="cd00609">
    <property type="entry name" value="AAT_like"/>
    <property type="match status" value="1"/>
</dbReference>